<dbReference type="AlphaFoldDB" id="A0A1D8NNB5"/>
<protein>
    <submittedName>
        <fullName evidence="1">Uncharacterized protein</fullName>
    </submittedName>
</protein>
<name>A0A1D8NNB5_YARLL</name>
<sequence>MNDMGRLRDRWKSLNVVATRTAALYSCRLNAMSPKQLSPSFARSNSAHLTNSQLRVERSSTTQHCIHGYLSSSIIYYSLTVGGYQLH</sequence>
<dbReference type="VEuPathDB" id="FungiDB:YALI1_F18226g"/>
<dbReference type="Proteomes" id="UP000182444">
    <property type="component" value="Chromosome 1F"/>
</dbReference>
<gene>
    <name evidence="1" type="ORF">YALI1_F18226g</name>
</gene>
<reference evidence="1 2" key="1">
    <citation type="journal article" date="2016" name="PLoS ONE">
        <title>Sequence Assembly of Yarrowia lipolytica Strain W29/CLIB89 Shows Transposable Element Diversity.</title>
        <authorList>
            <person name="Magnan C."/>
            <person name="Yu J."/>
            <person name="Chang I."/>
            <person name="Jahn E."/>
            <person name="Kanomata Y."/>
            <person name="Wu J."/>
            <person name="Zeller M."/>
            <person name="Oakes M."/>
            <person name="Baldi P."/>
            <person name="Sandmeyer S."/>
        </authorList>
    </citation>
    <scope>NUCLEOTIDE SEQUENCE [LARGE SCALE GENOMIC DNA]</scope>
    <source>
        <strain evidence="2">CLIB89(W29)</strain>
    </source>
</reference>
<accession>A0A1D8NNB5</accession>
<organism evidence="1 2">
    <name type="scientific">Yarrowia lipolytica</name>
    <name type="common">Candida lipolytica</name>
    <dbReference type="NCBI Taxonomy" id="4952"/>
    <lineage>
        <taxon>Eukaryota</taxon>
        <taxon>Fungi</taxon>
        <taxon>Dikarya</taxon>
        <taxon>Ascomycota</taxon>
        <taxon>Saccharomycotina</taxon>
        <taxon>Dipodascomycetes</taxon>
        <taxon>Dipodascales</taxon>
        <taxon>Dipodascales incertae sedis</taxon>
        <taxon>Yarrowia</taxon>
    </lineage>
</organism>
<dbReference type="EMBL" id="CP017558">
    <property type="protein sequence ID" value="AOW07140.1"/>
    <property type="molecule type" value="Genomic_DNA"/>
</dbReference>
<proteinExistence type="predicted"/>
<dbReference type="RefSeq" id="XP_068139488.1">
    <property type="nucleotide sequence ID" value="XM_068283387.1"/>
</dbReference>
<evidence type="ECO:0000313" key="2">
    <source>
        <dbReference type="Proteomes" id="UP000182444"/>
    </source>
</evidence>
<dbReference type="GeneID" id="94583969"/>
<evidence type="ECO:0000313" key="1">
    <source>
        <dbReference type="EMBL" id="AOW07140.1"/>
    </source>
</evidence>